<dbReference type="EMBL" id="BDGU01000047">
    <property type="protein sequence ID" value="GAW00963.1"/>
    <property type="molecule type" value="Genomic_DNA"/>
</dbReference>
<dbReference type="STRING" id="5353.A0A1Q3E138"/>
<dbReference type="InterPro" id="IPR046700">
    <property type="entry name" value="DUF6570"/>
</dbReference>
<evidence type="ECO:0000259" key="3">
    <source>
        <dbReference type="Pfam" id="PF20209"/>
    </source>
</evidence>
<evidence type="ECO:0000313" key="5">
    <source>
        <dbReference type="Proteomes" id="UP000188533"/>
    </source>
</evidence>
<dbReference type="GO" id="GO:0004386">
    <property type="term" value="F:helicase activity"/>
    <property type="evidence" value="ECO:0007669"/>
    <property type="project" value="UniProtKB-KW"/>
</dbReference>
<dbReference type="Proteomes" id="UP000188533">
    <property type="component" value="Unassembled WGS sequence"/>
</dbReference>
<reference evidence="4 5" key="1">
    <citation type="submission" date="2016-08" db="EMBL/GenBank/DDBJ databases">
        <authorList>
            <consortium name="Lentinula edodes genome sequencing consortium"/>
            <person name="Sakamoto Y."/>
            <person name="Nakade K."/>
            <person name="Sato S."/>
            <person name="Yoshida Y."/>
            <person name="Miyazaki K."/>
            <person name="Natsume S."/>
            <person name="Konno N."/>
        </authorList>
    </citation>
    <scope>NUCLEOTIDE SEQUENCE [LARGE SCALE GENOMIC DNA]</scope>
    <source>
        <strain evidence="4 5">NBRC 111202</strain>
    </source>
</reference>
<feature type="region of interest" description="Disordered" evidence="1">
    <location>
        <begin position="72"/>
        <end position="102"/>
    </location>
</feature>
<evidence type="ECO:0000259" key="2">
    <source>
        <dbReference type="Pfam" id="PF14214"/>
    </source>
</evidence>
<feature type="compositionally biased region" description="Acidic residues" evidence="1">
    <location>
        <begin position="74"/>
        <end position="84"/>
    </location>
</feature>
<dbReference type="AlphaFoldDB" id="A0A1Q3E138"/>
<gene>
    <name evidence="4" type="ORF">LENED_002525</name>
</gene>
<reference evidence="4 5" key="2">
    <citation type="submission" date="2017-02" db="EMBL/GenBank/DDBJ databases">
        <title>A genome survey and senescence transcriptome analysis in Lentinula edodes.</title>
        <authorList>
            <person name="Sakamoto Y."/>
            <person name="Nakade K."/>
            <person name="Sato S."/>
            <person name="Yoshida Y."/>
            <person name="Miyazaki K."/>
            <person name="Natsume S."/>
            <person name="Konno N."/>
        </authorList>
    </citation>
    <scope>NUCLEOTIDE SEQUENCE [LARGE SCALE GENOMIC DNA]</scope>
    <source>
        <strain evidence="4 5">NBRC 111202</strain>
    </source>
</reference>
<comment type="caution">
    <text evidence="4">The sequence shown here is derived from an EMBL/GenBank/DDBJ whole genome shotgun (WGS) entry which is preliminary data.</text>
</comment>
<sequence>MRVLQPLVSVNRERVAAALRWLKANNPIYAAITISDENLAQLPEDGIPVEVLASVKWSDDTLALNQERAGYVPDDVESDSEEASWEPSMRDGESDEEDSMGLEDATSSAAVFPILAHGVVDVEGNNIPRSELLAHAFQNMTSAGKPPLPAEPNVRFNVRHGDFVNEYGRRDEAGRLTIGSPDNPNHLLGCYPHLFPYGEGGYETDRKVTVSYEAHAKWSLQYADRRFRKDLDFVFQVFGVLQKRKICTSAAMRMSRSDYQKHKEAINRLTTKDFQVAAEQETKKQQYSNPAMRALVGHLSAVRAGVTGTDQNRASVRAQVWSLITMFNPPSLWITINPSDVNNPIAQVFAGEQIDLDKFNRLAGPDATARSITIAKDPYAAAKFFHFIVRAILNCLMGIEVHNGRITRKIGIYGVVKAYVGMVESQGRGMLHLHMLVFLDGAPRPSVMAQCLRGDQFRQRVAGFISVNLRADVGVGVEEMRSMKATPGVGFNRPLDPWHSTYAQDVVSQEKHLARSLQLHECSIGRCIQNRNGRRFCKNRAPWKTSAEDWINEKGEWGMKRLNPYLNGFNPTILETIFCNNDVKLITNGAETQDSVWYFSAYQTKKKKRSNNTSAIVAKRFAFHNVQEKANKEDKDVHKRLITRCATALNREQEFSASEVVSYLMGWGDRYISHQFVPIYLDGIGAALRKTYPDLLDKRWDQSWPFETSVDLFVGGREV</sequence>
<accession>A0A1Q3E138</accession>
<organism evidence="4 5">
    <name type="scientific">Lentinula edodes</name>
    <name type="common">Shiitake mushroom</name>
    <name type="synonym">Lentinus edodes</name>
    <dbReference type="NCBI Taxonomy" id="5353"/>
    <lineage>
        <taxon>Eukaryota</taxon>
        <taxon>Fungi</taxon>
        <taxon>Dikarya</taxon>
        <taxon>Basidiomycota</taxon>
        <taxon>Agaricomycotina</taxon>
        <taxon>Agaricomycetes</taxon>
        <taxon>Agaricomycetidae</taxon>
        <taxon>Agaricales</taxon>
        <taxon>Marasmiineae</taxon>
        <taxon>Omphalotaceae</taxon>
        <taxon>Lentinula</taxon>
    </lineage>
</organism>
<dbReference type="InterPro" id="IPR025476">
    <property type="entry name" value="Helitron_helicase-like"/>
</dbReference>
<dbReference type="Pfam" id="PF14214">
    <property type="entry name" value="Helitron_like_N"/>
    <property type="match status" value="1"/>
</dbReference>
<keyword evidence="4" id="KW-0547">Nucleotide-binding</keyword>
<keyword evidence="5" id="KW-1185">Reference proteome</keyword>
<name>A0A1Q3E138_LENED</name>
<keyword evidence="4" id="KW-0067">ATP-binding</keyword>
<feature type="domain" description="DUF6570" evidence="3">
    <location>
        <begin position="6"/>
        <end position="40"/>
    </location>
</feature>
<dbReference type="Pfam" id="PF20209">
    <property type="entry name" value="DUF6570"/>
    <property type="match status" value="1"/>
</dbReference>
<evidence type="ECO:0000313" key="4">
    <source>
        <dbReference type="EMBL" id="GAW00963.1"/>
    </source>
</evidence>
<evidence type="ECO:0000256" key="1">
    <source>
        <dbReference type="SAM" id="MobiDB-lite"/>
    </source>
</evidence>
<feature type="domain" description="Helitron helicase-like" evidence="2">
    <location>
        <begin position="215"/>
        <end position="437"/>
    </location>
</feature>
<protein>
    <submittedName>
        <fullName evidence="4">ATP-dependent DNA helicase PIF1</fullName>
    </submittedName>
</protein>
<keyword evidence="4" id="KW-0378">Hydrolase</keyword>
<keyword evidence="4" id="KW-0347">Helicase</keyword>
<proteinExistence type="predicted"/>